<dbReference type="InterPro" id="IPR011188">
    <property type="entry name" value="UPF0302"/>
</dbReference>
<dbReference type="Proteomes" id="UP001523262">
    <property type="component" value="Unassembled WGS sequence"/>
</dbReference>
<proteinExistence type="predicted"/>
<dbReference type="Pfam" id="PF08864">
    <property type="entry name" value="UPF0302"/>
    <property type="match status" value="1"/>
</dbReference>
<comment type="caution">
    <text evidence="2">The sequence shown here is derived from an EMBL/GenBank/DDBJ whole genome shotgun (WGS) entry which is preliminary data.</text>
</comment>
<dbReference type="InterPro" id="IPR014957">
    <property type="entry name" value="IDEAL_dom"/>
</dbReference>
<feature type="domain" description="IDEAL" evidence="1">
    <location>
        <begin position="140"/>
        <end position="176"/>
    </location>
</feature>
<evidence type="ECO:0000313" key="3">
    <source>
        <dbReference type="Proteomes" id="UP001523262"/>
    </source>
</evidence>
<dbReference type="InterPro" id="IPR014963">
    <property type="entry name" value="UPF0302_N"/>
</dbReference>
<evidence type="ECO:0000259" key="1">
    <source>
        <dbReference type="SMART" id="SM00914"/>
    </source>
</evidence>
<sequence>MKKWVSSIEKGNFLKWFLENNRLKRTDARRVIEYIINHFPITENVSFTEKVIQGEKTIVISSVNSDEAAFVYYYNRNKTEDVSKVLNQFMMNPSEKVNIIFHFSGKMLNHQYLQLIEKDLPSNIRKYEQSQRDAYEVDELIGKVIQESEKELLRKQIDGALDQKDEKLFIKLVKKLKEQDY</sequence>
<dbReference type="Gene3D" id="3.40.1530.30">
    <property type="entry name" value="Uncharacterised family UPF0302, N-terminal domain"/>
    <property type="match status" value="1"/>
</dbReference>
<dbReference type="EMBL" id="JAMQCR010000001">
    <property type="protein sequence ID" value="MCM2533226.1"/>
    <property type="molecule type" value="Genomic_DNA"/>
</dbReference>
<accession>A0ABT0WA68</accession>
<evidence type="ECO:0000313" key="2">
    <source>
        <dbReference type="EMBL" id="MCM2533226.1"/>
    </source>
</evidence>
<organism evidence="2 3">
    <name type="scientific">Neobacillus pocheonensis</name>
    <dbReference type="NCBI Taxonomy" id="363869"/>
    <lineage>
        <taxon>Bacteria</taxon>
        <taxon>Bacillati</taxon>
        <taxon>Bacillota</taxon>
        <taxon>Bacilli</taxon>
        <taxon>Bacillales</taxon>
        <taxon>Bacillaceae</taxon>
        <taxon>Neobacillus</taxon>
    </lineage>
</organism>
<dbReference type="InterPro" id="IPR027393">
    <property type="entry name" value="Virus_scaffolding_prot_C"/>
</dbReference>
<dbReference type="Pfam" id="PF08858">
    <property type="entry name" value="IDEAL"/>
    <property type="match status" value="1"/>
</dbReference>
<name>A0ABT0WA68_9BACI</name>
<reference evidence="2 3" key="1">
    <citation type="submission" date="2022-06" db="EMBL/GenBank/DDBJ databases">
        <authorList>
            <person name="Jeon C.O."/>
        </authorList>
    </citation>
    <scope>NUCLEOTIDE SEQUENCE [LARGE SCALE GENOMIC DNA]</scope>
    <source>
        <strain evidence="2 3">KCTC 13943</strain>
    </source>
</reference>
<keyword evidence="3" id="KW-1185">Reference proteome</keyword>
<dbReference type="PIRSF" id="PIRSF007165">
    <property type="entry name" value="UCP007165"/>
    <property type="match status" value="1"/>
</dbReference>
<dbReference type="InterPro" id="IPR038091">
    <property type="entry name" value="UPF0302_N_sf"/>
</dbReference>
<dbReference type="Gene3D" id="4.10.810.10">
    <property type="entry name" value="Virus Scaffolding Protein, Chain A"/>
    <property type="match status" value="1"/>
</dbReference>
<dbReference type="SMART" id="SM00914">
    <property type="entry name" value="IDEAL"/>
    <property type="match status" value="1"/>
</dbReference>
<protein>
    <submittedName>
        <fullName evidence="2">YpiB family protein</fullName>
    </submittedName>
</protein>
<gene>
    <name evidence="2" type="ORF">NDK43_13490</name>
</gene>